<gene>
    <name evidence="1" type="ORF">Hyperionvirus32_3</name>
</gene>
<proteinExistence type="predicted"/>
<reference evidence="1" key="1">
    <citation type="submission" date="2018-10" db="EMBL/GenBank/DDBJ databases">
        <title>Hidden diversity of soil giant viruses.</title>
        <authorList>
            <person name="Schulz F."/>
            <person name="Alteio L."/>
            <person name="Goudeau D."/>
            <person name="Ryan E.M."/>
            <person name="Malmstrom R.R."/>
            <person name="Blanchard J."/>
            <person name="Woyke T."/>
        </authorList>
    </citation>
    <scope>NUCLEOTIDE SEQUENCE</scope>
    <source>
        <strain evidence="1">HYV1</strain>
    </source>
</reference>
<evidence type="ECO:0000313" key="1">
    <source>
        <dbReference type="EMBL" id="AYV84636.1"/>
    </source>
</evidence>
<accession>A0A3G5ABP8</accession>
<organism evidence="1">
    <name type="scientific">Hyperionvirus sp</name>
    <dbReference type="NCBI Taxonomy" id="2487770"/>
    <lineage>
        <taxon>Viruses</taxon>
        <taxon>Varidnaviria</taxon>
        <taxon>Bamfordvirae</taxon>
        <taxon>Nucleocytoviricota</taxon>
        <taxon>Megaviricetes</taxon>
        <taxon>Imitervirales</taxon>
        <taxon>Mimiviridae</taxon>
        <taxon>Klosneuvirinae</taxon>
    </lineage>
</organism>
<name>A0A3G5ABP8_9VIRU</name>
<protein>
    <submittedName>
        <fullName evidence="1">Uncharacterized protein</fullName>
    </submittedName>
</protein>
<sequence length="46" mass="5146">MCAIFLCEMQILFSSDGKSGNWLSLSNHILVTSGRNNMLASINQYH</sequence>
<dbReference type="EMBL" id="MK072414">
    <property type="protein sequence ID" value="AYV84636.1"/>
    <property type="molecule type" value="Genomic_DNA"/>
</dbReference>